<dbReference type="KEGG" id="ddb:E7747_13190"/>
<name>A0A4P7W531_9BACT</name>
<organism evidence="3 4">
    <name type="scientific">Duncaniella dubosii</name>
    <dbReference type="NCBI Taxonomy" id="2518971"/>
    <lineage>
        <taxon>Bacteria</taxon>
        <taxon>Pseudomonadati</taxon>
        <taxon>Bacteroidota</taxon>
        <taxon>Bacteroidia</taxon>
        <taxon>Bacteroidales</taxon>
        <taxon>Muribaculaceae</taxon>
        <taxon>Duncaniella</taxon>
    </lineage>
</organism>
<sequence>MHRYISLFISIMSALLFVNPASSKNVIGAEDVKSILNRLDSELDRRDIYLNMRHASIDSLKAIVAGKNISAEERLECLLQLGDSYNVLNTDSALTFYAKGYDLSLSLGLDSVSTRFKLRTATYLPLLAFITEAADRFNAIDRESLPDGLMLEYYDAARQMYSYIASYYINYPEIYDPYMKKSQDAQAKLLPLLEDGSPRFLLNQGEYFFYHQQYSKAKAVLLLLLDRIPEEDNLYARACHLLADIAKARGEHNAYVYYLALSAIADTRGATLEVSSLQELGRIMYLHGDVRHAYDYLSAALSEAVECNAPLRIIQSSNIFPIIESAHKAELRKSTVRIYIVMPIMAVLLAVLAITLYVLHRKNRLMNRMAVKLEEANNTKDVYISQFLNLCSIYMDKLNQFNKMVNRKIITGKVDDLLKLTKQGKFIEEQSKEFYDVFDDAFLHIYPSFVSEVNKLLREEERIILRDGEKLNTDLRIIAFMRLGIEESTRIAQMLNYSVYTIYTYRNKLKNRAISRDTFEEDVMKIKSMA</sequence>
<proteinExistence type="predicted"/>
<gene>
    <name evidence="3" type="ORF">E7747_13190</name>
</gene>
<dbReference type="Pfam" id="PF19904">
    <property type="entry name" value="DUF6377"/>
    <property type="match status" value="1"/>
</dbReference>
<keyword evidence="1" id="KW-0472">Membrane</keyword>
<dbReference type="EMBL" id="CP039396">
    <property type="protein sequence ID" value="QCD43147.1"/>
    <property type="molecule type" value="Genomic_DNA"/>
</dbReference>
<keyword evidence="1" id="KW-1133">Transmembrane helix</keyword>
<evidence type="ECO:0000313" key="3">
    <source>
        <dbReference type="EMBL" id="QCD43147.1"/>
    </source>
</evidence>
<evidence type="ECO:0000313" key="4">
    <source>
        <dbReference type="Proteomes" id="UP000297149"/>
    </source>
</evidence>
<dbReference type="AlphaFoldDB" id="A0A4P7W531"/>
<keyword evidence="4" id="KW-1185">Reference proteome</keyword>
<reference evidence="4" key="1">
    <citation type="submission" date="2019-02" db="EMBL/GenBank/DDBJ databases">
        <title>Isolation and identification of novel species under the genus Muribaculum.</title>
        <authorList>
            <person name="Miyake S."/>
            <person name="Ding Y."/>
            <person name="Low A."/>
            <person name="Soh M."/>
            <person name="Seedorf H."/>
        </authorList>
    </citation>
    <scope>NUCLEOTIDE SEQUENCE [LARGE SCALE GENOMIC DNA]</scope>
    <source>
        <strain evidence="4">H5</strain>
    </source>
</reference>
<keyword evidence="1" id="KW-0812">Transmembrane</keyword>
<evidence type="ECO:0000256" key="1">
    <source>
        <dbReference type="SAM" id="Phobius"/>
    </source>
</evidence>
<dbReference type="InterPro" id="IPR045957">
    <property type="entry name" value="DUF6377"/>
</dbReference>
<feature type="domain" description="DUF6377" evidence="2">
    <location>
        <begin position="266"/>
        <end position="492"/>
    </location>
</feature>
<dbReference type="RefSeq" id="WP_136416455.1">
    <property type="nucleotide sequence ID" value="NZ_CP039396.1"/>
</dbReference>
<protein>
    <recommendedName>
        <fullName evidence="2">DUF6377 domain-containing protein</fullName>
    </recommendedName>
</protein>
<evidence type="ECO:0000259" key="2">
    <source>
        <dbReference type="Pfam" id="PF19904"/>
    </source>
</evidence>
<accession>A0A4P7W531</accession>
<dbReference type="Proteomes" id="UP000297149">
    <property type="component" value="Chromosome"/>
</dbReference>
<feature type="transmembrane region" description="Helical" evidence="1">
    <location>
        <begin position="338"/>
        <end position="359"/>
    </location>
</feature>